<feature type="non-terminal residue" evidence="2">
    <location>
        <position position="31"/>
    </location>
</feature>
<dbReference type="EMBL" id="BARV01046317">
    <property type="protein sequence ID" value="GAI64834.1"/>
    <property type="molecule type" value="Genomic_DNA"/>
</dbReference>
<name>X1SAL7_9ZZZZ</name>
<sequence>FGGYPQDKGITIRGTGAPAPGTPWADISVSK</sequence>
<evidence type="ECO:0000313" key="2">
    <source>
        <dbReference type="EMBL" id="GAI64834.1"/>
    </source>
</evidence>
<proteinExistence type="predicted"/>
<feature type="non-terminal residue" evidence="2">
    <location>
        <position position="1"/>
    </location>
</feature>
<accession>X1SAL7</accession>
<dbReference type="AlphaFoldDB" id="X1SAL7"/>
<reference evidence="2" key="1">
    <citation type="journal article" date="2014" name="Front. Microbiol.">
        <title>High frequency of phylogenetically diverse reductive dehalogenase-homologous genes in deep subseafloor sedimentary metagenomes.</title>
        <authorList>
            <person name="Kawai M."/>
            <person name="Futagami T."/>
            <person name="Toyoda A."/>
            <person name="Takaki Y."/>
            <person name="Nishi S."/>
            <person name="Hori S."/>
            <person name="Arai W."/>
            <person name="Tsubouchi T."/>
            <person name="Morono Y."/>
            <person name="Uchiyama I."/>
            <person name="Ito T."/>
            <person name="Fujiyama A."/>
            <person name="Inagaki F."/>
            <person name="Takami H."/>
        </authorList>
    </citation>
    <scope>NUCLEOTIDE SEQUENCE</scope>
    <source>
        <strain evidence="2">Expedition CK06-06</strain>
    </source>
</reference>
<organism evidence="2">
    <name type="scientific">marine sediment metagenome</name>
    <dbReference type="NCBI Taxonomy" id="412755"/>
    <lineage>
        <taxon>unclassified sequences</taxon>
        <taxon>metagenomes</taxon>
        <taxon>ecological metagenomes</taxon>
    </lineage>
</organism>
<evidence type="ECO:0000256" key="1">
    <source>
        <dbReference type="SAM" id="MobiDB-lite"/>
    </source>
</evidence>
<gene>
    <name evidence="2" type="ORF">S06H3_67173</name>
</gene>
<feature type="region of interest" description="Disordered" evidence="1">
    <location>
        <begin position="1"/>
        <end position="31"/>
    </location>
</feature>
<comment type="caution">
    <text evidence="2">The sequence shown here is derived from an EMBL/GenBank/DDBJ whole genome shotgun (WGS) entry which is preliminary data.</text>
</comment>
<protein>
    <submittedName>
        <fullName evidence="2">Uncharacterized protein</fullName>
    </submittedName>
</protein>